<feature type="domain" description="FPG-type" evidence="15">
    <location>
        <begin position="227"/>
        <end position="265"/>
    </location>
</feature>
<keyword evidence="4" id="KW-0227">DNA damage</keyword>
<feature type="region of interest" description="Disordered" evidence="14">
    <location>
        <begin position="255"/>
        <end position="278"/>
    </location>
</feature>
<dbReference type="SUPFAM" id="SSF57716">
    <property type="entry name" value="Glucocorticoid receptor-like (DNA-binding domain)"/>
    <property type="match status" value="1"/>
</dbReference>
<dbReference type="GO" id="GO:0008270">
    <property type="term" value="F:zinc ion binding"/>
    <property type="evidence" value="ECO:0007669"/>
    <property type="project" value="UniProtKB-KW"/>
</dbReference>
<feature type="region of interest" description="Disordered" evidence="14">
    <location>
        <begin position="207"/>
        <end position="231"/>
    </location>
</feature>
<keyword evidence="3" id="KW-0479">Metal-binding</keyword>
<dbReference type="PROSITE" id="PS51068">
    <property type="entry name" value="FPG_CAT"/>
    <property type="match status" value="1"/>
</dbReference>
<dbReference type="GO" id="GO:0140078">
    <property type="term" value="F:class I DNA-(apurinic or apyrimidinic site) endonuclease activity"/>
    <property type="evidence" value="ECO:0007669"/>
    <property type="project" value="UniProtKB-EC"/>
</dbReference>
<evidence type="ECO:0000256" key="8">
    <source>
        <dbReference type="ARBA" id="ARBA00023125"/>
    </source>
</evidence>
<dbReference type="Pfam" id="PF01149">
    <property type="entry name" value="Fapy_DNA_glyco"/>
    <property type="match status" value="1"/>
</dbReference>
<feature type="domain" description="Formamidopyrimidine-DNA glycosylase catalytic" evidence="16">
    <location>
        <begin position="2"/>
        <end position="94"/>
    </location>
</feature>
<dbReference type="GO" id="GO:0006284">
    <property type="term" value="P:base-excision repair"/>
    <property type="evidence" value="ECO:0007669"/>
    <property type="project" value="InterPro"/>
</dbReference>
<keyword evidence="7" id="KW-0862">Zinc</keyword>
<feature type="compositionally biased region" description="Polar residues" evidence="14">
    <location>
        <begin position="209"/>
        <end position="218"/>
    </location>
</feature>
<dbReference type="PANTHER" id="PTHR42697">
    <property type="entry name" value="ENDONUCLEASE 8"/>
    <property type="match status" value="1"/>
</dbReference>
<dbReference type="InterPro" id="IPR010979">
    <property type="entry name" value="Ribosomal_uS13-like_H2TH"/>
</dbReference>
<dbReference type="InterPro" id="IPR000214">
    <property type="entry name" value="Znf_DNA_glyclase/AP_lyase"/>
</dbReference>
<name>A0A939LRQ0_9CELL</name>
<evidence type="ECO:0000256" key="1">
    <source>
        <dbReference type="ARBA" id="ARBA00009409"/>
    </source>
</evidence>
<dbReference type="CDD" id="cd08971">
    <property type="entry name" value="AcNei2_N"/>
    <property type="match status" value="1"/>
</dbReference>
<dbReference type="InterPro" id="IPR035937">
    <property type="entry name" value="FPG_N"/>
</dbReference>
<evidence type="ECO:0000313" key="17">
    <source>
        <dbReference type="EMBL" id="MBO1753316.1"/>
    </source>
</evidence>
<keyword evidence="6" id="KW-0378">Hydrolase</keyword>
<proteinExistence type="inferred from homology"/>
<evidence type="ECO:0000256" key="7">
    <source>
        <dbReference type="ARBA" id="ARBA00022833"/>
    </source>
</evidence>
<comment type="caution">
    <text evidence="17">The sequence shown here is derived from an EMBL/GenBank/DDBJ whole genome shotgun (WGS) entry which is preliminary data.</text>
</comment>
<dbReference type="PROSITE" id="PS51066">
    <property type="entry name" value="ZF_FPG_2"/>
    <property type="match status" value="1"/>
</dbReference>
<evidence type="ECO:0000256" key="4">
    <source>
        <dbReference type="ARBA" id="ARBA00022763"/>
    </source>
</evidence>
<dbReference type="SMART" id="SM00898">
    <property type="entry name" value="Fapy_DNA_glyco"/>
    <property type="match status" value="1"/>
</dbReference>
<dbReference type="InterPro" id="IPR012319">
    <property type="entry name" value="FPG_cat"/>
</dbReference>
<feature type="compositionally biased region" description="Basic and acidic residues" evidence="14">
    <location>
        <begin position="219"/>
        <end position="231"/>
    </location>
</feature>
<evidence type="ECO:0000256" key="11">
    <source>
        <dbReference type="ARBA" id="ARBA00023268"/>
    </source>
</evidence>
<evidence type="ECO:0000259" key="15">
    <source>
        <dbReference type="PROSITE" id="PS51066"/>
    </source>
</evidence>
<keyword evidence="11" id="KW-0511">Multifunctional enzyme</keyword>
<gene>
    <name evidence="17" type="ORF">J4G33_16020</name>
</gene>
<organism evidence="17 18">
    <name type="scientific">Actinotalea soli</name>
    <dbReference type="NCBI Taxonomy" id="2819234"/>
    <lineage>
        <taxon>Bacteria</taxon>
        <taxon>Bacillati</taxon>
        <taxon>Actinomycetota</taxon>
        <taxon>Actinomycetes</taxon>
        <taxon>Micrococcales</taxon>
        <taxon>Cellulomonadaceae</taxon>
        <taxon>Actinotalea</taxon>
    </lineage>
</organism>
<dbReference type="Gene3D" id="1.10.8.50">
    <property type="match status" value="1"/>
</dbReference>
<evidence type="ECO:0000256" key="9">
    <source>
        <dbReference type="ARBA" id="ARBA00023204"/>
    </source>
</evidence>
<evidence type="ECO:0000256" key="2">
    <source>
        <dbReference type="ARBA" id="ARBA00012720"/>
    </source>
</evidence>
<dbReference type="SMART" id="SM01232">
    <property type="entry name" value="H2TH"/>
    <property type="match status" value="1"/>
</dbReference>
<dbReference type="Pfam" id="PF06831">
    <property type="entry name" value="H2TH"/>
    <property type="match status" value="1"/>
</dbReference>
<keyword evidence="9" id="KW-0234">DNA repair</keyword>
<comment type="similarity">
    <text evidence="1">Belongs to the FPG family.</text>
</comment>
<dbReference type="Proteomes" id="UP000664209">
    <property type="component" value="Unassembled WGS sequence"/>
</dbReference>
<accession>A0A939LRQ0</accession>
<dbReference type="AlphaFoldDB" id="A0A939LRQ0"/>
<evidence type="ECO:0000259" key="16">
    <source>
        <dbReference type="PROSITE" id="PS51068"/>
    </source>
</evidence>
<evidence type="ECO:0000256" key="6">
    <source>
        <dbReference type="ARBA" id="ARBA00022801"/>
    </source>
</evidence>
<evidence type="ECO:0000256" key="12">
    <source>
        <dbReference type="ARBA" id="ARBA00023295"/>
    </source>
</evidence>
<evidence type="ECO:0000256" key="10">
    <source>
        <dbReference type="ARBA" id="ARBA00023239"/>
    </source>
</evidence>
<protein>
    <recommendedName>
        <fullName evidence="2">DNA-(apurinic or apyrimidinic site) lyase</fullName>
        <ecNumber evidence="2">4.2.99.18</ecNumber>
    </recommendedName>
</protein>
<dbReference type="InterPro" id="IPR015886">
    <property type="entry name" value="H2TH_FPG"/>
</dbReference>
<evidence type="ECO:0000256" key="5">
    <source>
        <dbReference type="ARBA" id="ARBA00022771"/>
    </source>
</evidence>
<dbReference type="EC" id="4.2.99.18" evidence="2"/>
<dbReference type="PANTHER" id="PTHR42697:SF1">
    <property type="entry name" value="ENDONUCLEASE 8"/>
    <property type="match status" value="1"/>
</dbReference>
<dbReference type="Gene3D" id="3.20.190.10">
    <property type="entry name" value="MutM-like, N-terminal"/>
    <property type="match status" value="1"/>
</dbReference>
<evidence type="ECO:0000256" key="3">
    <source>
        <dbReference type="ARBA" id="ARBA00022723"/>
    </source>
</evidence>
<dbReference type="GO" id="GO:0000703">
    <property type="term" value="F:oxidized pyrimidine nucleobase lesion DNA N-glycosylase activity"/>
    <property type="evidence" value="ECO:0007669"/>
    <property type="project" value="TreeGrafter"/>
</dbReference>
<evidence type="ECO:0000313" key="18">
    <source>
        <dbReference type="Proteomes" id="UP000664209"/>
    </source>
</evidence>
<dbReference type="SUPFAM" id="SSF46946">
    <property type="entry name" value="S13-like H2TH domain"/>
    <property type="match status" value="1"/>
</dbReference>
<keyword evidence="10" id="KW-0456">Lyase</keyword>
<dbReference type="GO" id="GO:0003684">
    <property type="term" value="F:damaged DNA binding"/>
    <property type="evidence" value="ECO:0007669"/>
    <property type="project" value="InterPro"/>
</dbReference>
<keyword evidence="5 13" id="KW-0863">Zinc-finger</keyword>
<dbReference type="EMBL" id="JAGEMK010000011">
    <property type="protein sequence ID" value="MBO1753316.1"/>
    <property type="molecule type" value="Genomic_DNA"/>
</dbReference>
<keyword evidence="12" id="KW-0326">Glycosidase</keyword>
<dbReference type="SUPFAM" id="SSF81624">
    <property type="entry name" value="N-terminal domain of MutM-like DNA repair proteins"/>
    <property type="match status" value="1"/>
</dbReference>
<evidence type="ECO:0000256" key="14">
    <source>
        <dbReference type="SAM" id="MobiDB-lite"/>
    </source>
</evidence>
<dbReference type="InterPro" id="IPR044090">
    <property type="entry name" value="Nei2_N"/>
</dbReference>
<dbReference type="RefSeq" id="WP_208056987.1">
    <property type="nucleotide sequence ID" value="NZ_JAGEMK010000011.1"/>
</dbReference>
<sequence length="278" mass="30481">MPEGDILRRAARTLDQALTGRVLLEAELRWPTLAGAHLSGLTVLGTQSYGKHLLMRLEGDRTLHSHLRMEGSWRMSRPGSAELSRQRRDPHVRALLVTEAWAAVGHRLGMLDLVPTREESSLIGHLGPDLLAEDFPASGLGEGLRRLAAQGATPVAEALLDQRVVAGLGTIYVAESLHVRRIWPWTPCEELEDPATLLMTGRRLMERSVASTTPTATGDESRGRTSRVHGREGLPCRRCGTPIVVEQARQPPVERPVFSCPTCQPGPHGSPARPRRKT</sequence>
<keyword evidence="18" id="KW-1185">Reference proteome</keyword>
<reference evidence="17" key="1">
    <citation type="submission" date="2021-03" db="EMBL/GenBank/DDBJ databases">
        <title>Actinotalea soli sp. nov., isolated from soil.</title>
        <authorList>
            <person name="Ping W."/>
            <person name="Zhang J."/>
        </authorList>
    </citation>
    <scope>NUCLEOTIDE SEQUENCE</scope>
    <source>
        <strain evidence="17">BY-33</strain>
    </source>
</reference>
<keyword evidence="8" id="KW-0238">DNA-binding</keyword>
<evidence type="ECO:0000256" key="13">
    <source>
        <dbReference type="PROSITE-ProRule" id="PRU00391"/>
    </source>
</evidence>